<dbReference type="EMBL" id="CM045765">
    <property type="protein sequence ID" value="KAI7999648.1"/>
    <property type="molecule type" value="Genomic_DNA"/>
</dbReference>
<organism evidence="1 2">
    <name type="scientific">Camellia lanceoleosa</name>
    <dbReference type="NCBI Taxonomy" id="1840588"/>
    <lineage>
        <taxon>Eukaryota</taxon>
        <taxon>Viridiplantae</taxon>
        <taxon>Streptophyta</taxon>
        <taxon>Embryophyta</taxon>
        <taxon>Tracheophyta</taxon>
        <taxon>Spermatophyta</taxon>
        <taxon>Magnoliopsida</taxon>
        <taxon>eudicotyledons</taxon>
        <taxon>Gunneridae</taxon>
        <taxon>Pentapetalae</taxon>
        <taxon>asterids</taxon>
        <taxon>Ericales</taxon>
        <taxon>Theaceae</taxon>
        <taxon>Camellia</taxon>
    </lineage>
</organism>
<name>A0ACC0GGB4_9ERIC</name>
<gene>
    <name evidence="1" type="ORF">LOK49_LG09G02674</name>
</gene>
<protein>
    <submittedName>
        <fullName evidence="1">Uncharacterized protein</fullName>
    </submittedName>
</protein>
<dbReference type="Proteomes" id="UP001060215">
    <property type="component" value="Chromosome 8"/>
</dbReference>
<evidence type="ECO:0000313" key="2">
    <source>
        <dbReference type="Proteomes" id="UP001060215"/>
    </source>
</evidence>
<proteinExistence type="predicted"/>
<comment type="caution">
    <text evidence="1">The sequence shown here is derived from an EMBL/GenBank/DDBJ whole genome shotgun (WGS) entry which is preliminary data.</text>
</comment>
<reference evidence="1 2" key="1">
    <citation type="journal article" date="2022" name="Plant J.">
        <title>Chromosome-level genome of Camellia lanceoleosa provides a valuable resource for understanding genome evolution and self-incompatibility.</title>
        <authorList>
            <person name="Gong W."/>
            <person name="Xiao S."/>
            <person name="Wang L."/>
            <person name="Liao Z."/>
            <person name="Chang Y."/>
            <person name="Mo W."/>
            <person name="Hu G."/>
            <person name="Li W."/>
            <person name="Zhao G."/>
            <person name="Zhu H."/>
            <person name="Hu X."/>
            <person name="Ji K."/>
            <person name="Xiang X."/>
            <person name="Song Q."/>
            <person name="Yuan D."/>
            <person name="Jin S."/>
            <person name="Zhang L."/>
        </authorList>
    </citation>
    <scope>NUCLEOTIDE SEQUENCE [LARGE SCALE GENOMIC DNA]</scope>
    <source>
        <strain evidence="1">SQ_2022a</strain>
    </source>
</reference>
<sequence length="128" mass="14360">MTQIGILRWPKTTPTTTTCDGSTTTNHGSSPPSPPHCFSLSKLVKKLKKHSRLMLRTPPSRQSSFQCRYDPLSYSLNFDTTGCGASSDDHDQDYYQFYAFSSRFVATPKTVLDTKYTDVTQNVCIPSH</sequence>
<accession>A0ACC0GGB4</accession>
<keyword evidence="2" id="KW-1185">Reference proteome</keyword>
<evidence type="ECO:0000313" key="1">
    <source>
        <dbReference type="EMBL" id="KAI7999648.1"/>
    </source>
</evidence>